<name>A0A2M6XAL7_9BACT</name>
<protein>
    <recommendedName>
        <fullName evidence="2">Peptidase C39-like domain-containing protein</fullName>
    </recommendedName>
</protein>
<dbReference type="Pfam" id="PF13529">
    <property type="entry name" value="Peptidase_C39_2"/>
    <property type="match status" value="1"/>
</dbReference>
<proteinExistence type="predicted"/>
<gene>
    <name evidence="3" type="ORF">COT66_02230</name>
</gene>
<dbReference type="EMBL" id="PEZK01000034">
    <property type="protein sequence ID" value="PIU02045.1"/>
    <property type="molecule type" value="Genomic_DNA"/>
</dbReference>
<comment type="caution">
    <text evidence="3">The sequence shown here is derived from an EMBL/GenBank/DDBJ whole genome shotgun (WGS) entry which is preliminary data.</text>
</comment>
<evidence type="ECO:0000256" key="1">
    <source>
        <dbReference type="SAM" id="MobiDB-lite"/>
    </source>
</evidence>
<evidence type="ECO:0000259" key="2">
    <source>
        <dbReference type="Pfam" id="PF13529"/>
    </source>
</evidence>
<dbReference type="AlphaFoldDB" id="A0A2M6XAL7"/>
<feature type="compositionally biased region" description="Polar residues" evidence="1">
    <location>
        <begin position="47"/>
        <end position="58"/>
    </location>
</feature>
<sequence>MGQWFNPQYIISSMKKKSLLFFGLAFALLVALGVIAKSSKPAPSPIRPNNSPAPIATSSPWPATRKVLLDVPFTPQAPLAEWDDPLQQDGCEEAAALMAVAWARGQKLGSHQASKDKILEIAHWQETNYGNGHDTAAADTVTRIFQGFFGYHQAEAKTIADPQAIIEALLAGRLVVTPMDGQKIGNPYYTQPGPERHMIVIRGWDPQKQQLITNDPGTRRGEGFAYDLQKFWDAIRDYPTGDHVPITGINKVMIVVTKEN</sequence>
<evidence type="ECO:0000313" key="3">
    <source>
        <dbReference type="EMBL" id="PIU02045.1"/>
    </source>
</evidence>
<evidence type="ECO:0000313" key="4">
    <source>
        <dbReference type="Proteomes" id="UP000231214"/>
    </source>
</evidence>
<reference evidence="4" key="1">
    <citation type="submission" date="2017-09" db="EMBL/GenBank/DDBJ databases">
        <title>Depth-based differentiation of microbial function through sediment-hosted aquifers and enrichment of novel symbionts in the deep terrestrial subsurface.</title>
        <authorList>
            <person name="Probst A.J."/>
            <person name="Ladd B."/>
            <person name="Jarett J.K."/>
            <person name="Geller-Mcgrath D.E."/>
            <person name="Sieber C.M.K."/>
            <person name="Emerson J.B."/>
            <person name="Anantharaman K."/>
            <person name="Thomas B.C."/>
            <person name="Malmstrom R."/>
            <person name="Stieglmeier M."/>
            <person name="Klingl A."/>
            <person name="Woyke T."/>
            <person name="Ryan C.M."/>
            <person name="Banfield J.F."/>
        </authorList>
    </citation>
    <scope>NUCLEOTIDE SEQUENCE [LARGE SCALE GENOMIC DNA]</scope>
</reference>
<feature type="domain" description="Peptidase C39-like" evidence="2">
    <location>
        <begin position="69"/>
        <end position="216"/>
    </location>
</feature>
<accession>A0A2M6XAL7</accession>
<organism evidence="3 4">
    <name type="scientific">Candidatus Shapirobacteria bacterium CG09_land_8_20_14_0_10_49_15</name>
    <dbReference type="NCBI Taxonomy" id="1974482"/>
    <lineage>
        <taxon>Bacteria</taxon>
        <taxon>Candidatus Shapironibacteriota</taxon>
    </lineage>
</organism>
<dbReference type="Gene3D" id="3.90.70.10">
    <property type="entry name" value="Cysteine proteinases"/>
    <property type="match status" value="1"/>
</dbReference>
<feature type="region of interest" description="Disordered" evidence="1">
    <location>
        <begin position="39"/>
        <end position="58"/>
    </location>
</feature>
<dbReference type="Proteomes" id="UP000231214">
    <property type="component" value="Unassembled WGS sequence"/>
</dbReference>
<dbReference type="InterPro" id="IPR039564">
    <property type="entry name" value="Peptidase_C39-like"/>
</dbReference>